<keyword evidence="2" id="KW-1185">Reference proteome</keyword>
<sequence length="85" mass="7463">MGVPVPAGMVAPSGAAGTGVACVAGGVSVGLAGALLSAPGATVAGDAAAVPACAGGGWVAASGVVAWAGGSMFPLPDRGSGVGTE</sequence>
<proteinExistence type="predicted"/>
<accession>A0A2V4SEG9</accession>
<evidence type="ECO:0000313" key="2">
    <source>
        <dbReference type="Proteomes" id="UP000247371"/>
    </source>
</evidence>
<dbReference type="AlphaFoldDB" id="A0A2V4SEG9"/>
<evidence type="ECO:0000313" key="1">
    <source>
        <dbReference type="EMBL" id="PYD70328.1"/>
    </source>
</evidence>
<organism evidence="1 2">
    <name type="scientific">Komagataeibacter swingsii</name>
    <dbReference type="NCBI Taxonomy" id="215220"/>
    <lineage>
        <taxon>Bacteria</taxon>
        <taxon>Pseudomonadati</taxon>
        <taxon>Pseudomonadota</taxon>
        <taxon>Alphaproteobacteria</taxon>
        <taxon>Acetobacterales</taxon>
        <taxon>Acetobacteraceae</taxon>
        <taxon>Komagataeibacter</taxon>
    </lineage>
</organism>
<reference evidence="1 2" key="1">
    <citation type="submission" date="2017-07" db="EMBL/GenBank/DDBJ databases">
        <title>A draft genome sequence of Komagataeibacter swingsii LMG 22125.</title>
        <authorList>
            <person name="Skraban J."/>
            <person name="Cleenwerck I."/>
            <person name="Vandamme P."/>
            <person name="Trcek J."/>
        </authorList>
    </citation>
    <scope>NUCLEOTIDE SEQUENCE [LARGE SCALE GENOMIC DNA]</scope>
    <source>
        <strain evidence="1 2">LMG 22125</strain>
    </source>
</reference>
<dbReference type="Proteomes" id="UP000247371">
    <property type="component" value="Unassembled WGS sequence"/>
</dbReference>
<gene>
    <name evidence="1" type="ORF">CFR76_05310</name>
</gene>
<comment type="caution">
    <text evidence="1">The sequence shown here is derived from an EMBL/GenBank/DDBJ whole genome shotgun (WGS) entry which is preliminary data.</text>
</comment>
<protein>
    <submittedName>
        <fullName evidence="1">Uncharacterized protein</fullName>
    </submittedName>
</protein>
<name>A0A2V4SEG9_9PROT</name>
<dbReference type="EMBL" id="NKUB01000004">
    <property type="protein sequence ID" value="PYD70328.1"/>
    <property type="molecule type" value="Genomic_DNA"/>
</dbReference>